<gene>
    <name evidence="4" type="ORF">TrLO_g11602</name>
</gene>
<organism evidence="4 5">
    <name type="scientific">Triparma laevis f. longispina</name>
    <dbReference type="NCBI Taxonomy" id="1714387"/>
    <lineage>
        <taxon>Eukaryota</taxon>
        <taxon>Sar</taxon>
        <taxon>Stramenopiles</taxon>
        <taxon>Ochrophyta</taxon>
        <taxon>Bolidophyceae</taxon>
        <taxon>Parmales</taxon>
        <taxon>Triparmaceae</taxon>
        <taxon>Triparma</taxon>
    </lineage>
</organism>
<comment type="caution">
    <text evidence="4">The sequence shown here is derived from an EMBL/GenBank/DDBJ whole genome shotgun (WGS) entry which is preliminary data.</text>
</comment>
<protein>
    <recommendedName>
        <fullName evidence="6">EF-hand domain-containing protein</fullName>
    </recommendedName>
</protein>
<dbReference type="AlphaFoldDB" id="A0A9W7CK04"/>
<dbReference type="OrthoDB" id="200594at2759"/>
<evidence type="ECO:0000313" key="4">
    <source>
        <dbReference type="EMBL" id="GMI07882.1"/>
    </source>
</evidence>
<keyword evidence="3" id="KW-1133">Transmembrane helix</keyword>
<sequence>MGRVEEGGTNIDALPMNTPKALVLTLREEKEKADTKADKLQAQIAELQSLLATPASLTPPNPSATKPLDIDDPEVTRIRDDNFLLKNMITNNCSFSAKIHTSMSVLLDALFGDQTSTTKGRLYQEVVKNESNGAIVTYWGFMLNQVTPCDMILRLATAKDAHDDNEFRKLLEFATLTLSIGVVFLASLFFLLINKEYRSTFLSTLTAKQFRRNQFFNGDDEKKAIIFAVHKSFIVLYIDQVEKWVKASWGRWEKEKPEWFNDEFREIVPEDMKPKRREREGGGELNPQNKMPRAKNWSDDQSEDYRCNNRSRSRSKSNKVRSSKSKRRSMDDSSIGDSSDDGGRNTVRSDLTDDFSNGDSRTTRERDEPDVLLDDIRKSIREKLLSNGGKKLRVLTTACRKADNNTGSISKDEFKSILHTRMGTSKKNKFDRDEIRWLVDNLKGRQRNKIMYEKLKDVITDGEVVFDDDDDDDGWKGYSTENWAVRSGSVGEWLQNVATPQDRRNFKDFMSMLEVFEKSRGIDARRSMEKQGNAITVRLGPMLNVALKFYVE</sequence>
<feature type="compositionally biased region" description="Basic residues" evidence="2">
    <location>
        <begin position="309"/>
        <end position="327"/>
    </location>
</feature>
<keyword evidence="5" id="KW-1185">Reference proteome</keyword>
<name>A0A9W7CK04_9STRA</name>
<dbReference type="Proteomes" id="UP001165122">
    <property type="component" value="Unassembled WGS sequence"/>
</dbReference>
<feature type="region of interest" description="Disordered" evidence="2">
    <location>
        <begin position="52"/>
        <end position="71"/>
    </location>
</feature>
<keyword evidence="3" id="KW-0472">Membrane</keyword>
<evidence type="ECO:0000313" key="5">
    <source>
        <dbReference type="Proteomes" id="UP001165122"/>
    </source>
</evidence>
<keyword evidence="3" id="KW-0812">Transmembrane</keyword>
<proteinExistence type="predicted"/>
<dbReference type="SUPFAM" id="SSF47473">
    <property type="entry name" value="EF-hand"/>
    <property type="match status" value="1"/>
</dbReference>
<feature type="compositionally biased region" description="Basic and acidic residues" evidence="2">
    <location>
        <begin position="271"/>
        <end position="282"/>
    </location>
</feature>
<dbReference type="InterPro" id="IPR011992">
    <property type="entry name" value="EF-hand-dom_pair"/>
</dbReference>
<evidence type="ECO:0000256" key="2">
    <source>
        <dbReference type="SAM" id="MobiDB-lite"/>
    </source>
</evidence>
<feature type="compositionally biased region" description="Polar residues" evidence="2">
    <location>
        <begin position="346"/>
        <end position="360"/>
    </location>
</feature>
<feature type="region of interest" description="Disordered" evidence="2">
    <location>
        <begin position="271"/>
        <end position="366"/>
    </location>
</feature>
<accession>A0A9W7CK04</accession>
<evidence type="ECO:0000256" key="3">
    <source>
        <dbReference type="SAM" id="Phobius"/>
    </source>
</evidence>
<keyword evidence="1" id="KW-0175">Coiled coil</keyword>
<evidence type="ECO:0000256" key="1">
    <source>
        <dbReference type="SAM" id="Coils"/>
    </source>
</evidence>
<evidence type="ECO:0008006" key="6">
    <source>
        <dbReference type="Google" id="ProtNLM"/>
    </source>
</evidence>
<reference evidence="5" key="1">
    <citation type="journal article" date="2023" name="Commun. Biol.">
        <title>Genome analysis of Parmales, the sister group of diatoms, reveals the evolutionary specialization of diatoms from phago-mixotrophs to photoautotrophs.</title>
        <authorList>
            <person name="Ban H."/>
            <person name="Sato S."/>
            <person name="Yoshikawa S."/>
            <person name="Yamada K."/>
            <person name="Nakamura Y."/>
            <person name="Ichinomiya M."/>
            <person name="Sato N."/>
            <person name="Blanc-Mathieu R."/>
            <person name="Endo H."/>
            <person name="Kuwata A."/>
            <person name="Ogata H."/>
        </authorList>
    </citation>
    <scope>NUCLEOTIDE SEQUENCE [LARGE SCALE GENOMIC DNA]</scope>
    <source>
        <strain evidence="5">NIES 3700</strain>
    </source>
</reference>
<feature type="coiled-coil region" evidence="1">
    <location>
        <begin position="23"/>
        <end position="50"/>
    </location>
</feature>
<feature type="transmembrane region" description="Helical" evidence="3">
    <location>
        <begin position="173"/>
        <end position="193"/>
    </location>
</feature>
<dbReference type="EMBL" id="BRXW01000115">
    <property type="protein sequence ID" value="GMI07882.1"/>
    <property type="molecule type" value="Genomic_DNA"/>
</dbReference>